<evidence type="ECO:0000256" key="1">
    <source>
        <dbReference type="ARBA" id="ARBA00004771"/>
    </source>
</evidence>
<dbReference type="SUPFAM" id="SSF52777">
    <property type="entry name" value="CoA-dependent acyltransferases"/>
    <property type="match status" value="1"/>
</dbReference>
<dbReference type="AlphaFoldDB" id="A0A9X2YPK3"/>
<dbReference type="PANTHER" id="PTHR31650:SF1">
    <property type="entry name" value="WAX ESTER SYNTHASE_DIACYLGLYCEROL ACYLTRANSFERASE 4-RELATED"/>
    <property type="match status" value="1"/>
</dbReference>
<evidence type="ECO:0000256" key="8">
    <source>
        <dbReference type="ARBA" id="ARBA00023098"/>
    </source>
</evidence>
<dbReference type="InterPro" id="IPR023213">
    <property type="entry name" value="CAT-like_dom_sf"/>
</dbReference>
<dbReference type="InterPro" id="IPR009721">
    <property type="entry name" value="O-acyltransferase_WSD1_C"/>
</dbReference>
<dbReference type="Proteomes" id="UP001140293">
    <property type="component" value="Unassembled WGS sequence"/>
</dbReference>
<dbReference type="EMBL" id="JACKSJ010000117">
    <property type="protein sequence ID" value="MCV7171086.1"/>
    <property type="molecule type" value="Genomic_DNA"/>
</dbReference>
<name>A0A9X2YPK3_9MYCO</name>
<sequence>MKRLNGMDAMLLYSETPNLHTHTMKVAIINAAEYVPDPADDGNAEFSFDVFRRTIARRLYMLDPLRYRLIDIPFRLHHPMWLENCPVDLDYHVRRVRVPAPGGRRELDRVIGEIAGTPLDRSRPLWEFYFAEDMADDRYALIGKVHHTLADGVASANLLARLMDLAGTPRTEQDEYATCELPTTTELVREAARDHMHQISEIPSLVRDAARGIARVRRRSREKHDDAGMAKMFDTPPTFLNHVVSPVRTFATASVALTEVKETAKHLGVTFNDIVLAMAAGGLRELLLRYDGRADRPILASVPVSTNRSADRVTGNEISGLAVSLPVHVDDPLERVRLTSQAARSAKEFNELLGPGLQGRMMEFLPTAVAPGAFRWQSQRAAHNRIMNVAVSNVPGPRERGHIGGAPVTEIYSVGVLSPASAFNMTVWSYVDQVDISVLSDDRTFDDVHEATDAMVHELAEIRRAAGLPGLTEVTTAMKPAPAAG</sequence>
<organism evidence="14 15">
    <name type="scientific">[Mycobacterium] manitobense</name>
    <dbReference type="NCBI Taxonomy" id="190147"/>
    <lineage>
        <taxon>Bacteria</taxon>
        <taxon>Bacillati</taxon>
        <taxon>Actinomycetota</taxon>
        <taxon>Actinomycetes</taxon>
        <taxon>Mycobacteriales</taxon>
        <taxon>Mycobacteriaceae</taxon>
        <taxon>Mycolicibacterium</taxon>
    </lineage>
</organism>
<keyword evidence="7 11" id="KW-0319">Glycerol metabolism</keyword>
<keyword evidence="15" id="KW-1185">Reference proteome</keyword>
<dbReference type="GO" id="GO:0001666">
    <property type="term" value="P:response to hypoxia"/>
    <property type="evidence" value="ECO:0007669"/>
    <property type="project" value="TreeGrafter"/>
</dbReference>
<comment type="caution">
    <text evidence="14">The sequence shown here is derived from an EMBL/GenBank/DDBJ whole genome shotgun (WGS) entry which is preliminary data.</text>
</comment>
<protein>
    <recommendedName>
        <fullName evidence="4 11">Diacylglycerol O-acyltransferase</fullName>
        <ecNumber evidence="4 11">2.3.1.20</ecNumber>
    </recommendedName>
</protein>
<keyword evidence="5 11" id="KW-0444">Lipid biosynthesis</keyword>
<comment type="pathway">
    <text evidence="2">Lipid metabolism.</text>
</comment>
<evidence type="ECO:0000256" key="4">
    <source>
        <dbReference type="ARBA" id="ARBA00013244"/>
    </source>
</evidence>
<comment type="similarity">
    <text evidence="3 11">Belongs to the long-chain O-acyltransferase family.</text>
</comment>
<dbReference type="GO" id="GO:0019432">
    <property type="term" value="P:triglyceride biosynthetic process"/>
    <property type="evidence" value="ECO:0007669"/>
    <property type="project" value="TreeGrafter"/>
</dbReference>
<feature type="domain" description="O-acyltransferase WSD1-like N-terminal" evidence="12">
    <location>
        <begin position="4"/>
        <end position="275"/>
    </location>
</feature>
<keyword evidence="9 11" id="KW-0012">Acyltransferase</keyword>
<evidence type="ECO:0000256" key="3">
    <source>
        <dbReference type="ARBA" id="ARBA00009587"/>
    </source>
</evidence>
<keyword evidence="6 11" id="KW-0808">Transferase</keyword>
<dbReference type="GO" id="GO:0005886">
    <property type="term" value="C:plasma membrane"/>
    <property type="evidence" value="ECO:0007669"/>
    <property type="project" value="TreeGrafter"/>
</dbReference>
<dbReference type="Gene3D" id="3.30.559.10">
    <property type="entry name" value="Chloramphenicol acetyltransferase-like domain"/>
    <property type="match status" value="1"/>
</dbReference>
<gene>
    <name evidence="14" type="ORF">H7I41_14305</name>
</gene>
<dbReference type="GO" id="GO:0006071">
    <property type="term" value="P:glycerol metabolic process"/>
    <property type="evidence" value="ECO:0007669"/>
    <property type="project" value="UniProtKB-KW"/>
</dbReference>
<comment type="catalytic activity">
    <reaction evidence="10 11">
        <text>an acyl-CoA + a 1,2-diacyl-sn-glycerol = a triacyl-sn-glycerol + CoA</text>
        <dbReference type="Rhea" id="RHEA:10868"/>
        <dbReference type="ChEBI" id="CHEBI:17815"/>
        <dbReference type="ChEBI" id="CHEBI:57287"/>
        <dbReference type="ChEBI" id="CHEBI:58342"/>
        <dbReference type="ChEBI" id="CHEBI:64615"/>
        <dbReference type="EC" id="2.3.1.20"/>
    </reaction>
</comment>
<dbReference type="Pfam" id="PF06974">
    <property type="entry name" value="WS_DGAT_C"/>
    <property type="match status" value="1"/>
</dbReference>
<proteinExistence type="inferred from homology"/>
<dbReference type="Gene3D" id="3.30.559.30">
    <property type="entry name" value="Nonribosomal peptide synthetase, condensation domain"/>
    <property type="match status" value="1"/>
</dbReference>
<evidence type="ECO:0000256" key="10">
    <source>
        <dbReference type="ARBA" id="ARBA00048109"/>
    </source>
</evidence>
<evidence type="ECO:0000313" key="15">
    <source>
        <dbReference type="Proteomes" id="UP001140293"/>
    </source>
</evidence>
<accession>A0A9X2YPK3</accession>
<dbReference type="PANTHER" id="PTHR31650">
    <property type="entry name" value="O-ACYLTRANSFERASE (WSD1-LIKE) FAMILY PROTEIN"/>
    <property type="match status" value="1"/>
</dbReference>
<dbReference type="RefSeq" id="WP_264013273.1">
    <property type="nucleotide sequence ID" value="NZ_JACKSJ010000117.1"/>
</dbReference>
<evidence type="ECO:0000313" key="14">
    <source>
        <dbReference type="EMBL" id="MCV7171086.1"/>
    </source>
</evidence>
<evidence type="ECO:0000259" key="13">
    <source>
        <dbReference type="Pfam" id="PF06974"/>
    </source>
</evidence>
<dbReference type="InterPro" id="IPR004255">
    <property type="entry name" value="O-acyltransferase_WSD1_N"/>
</dbReference>
<dbReference type="EC" id="2.3.1.20" evidence="4 11"/>
<evidence type="ECO:0000256" key="11">
    <source>
        <dbReference type="RuleBase" id="RU361241"/>
    </source>
</evidence>
<evidence type="ECO:0000256" key="6">
    <source>
        <dbReference type="ARBA" id="ARBA00022679"/>
    </source>
</evidence>
<keyword evidence="8 11" id="KW-0443">Lipid metabolism</keyword>
<evidence type="ECO:0000256" key="7">
    <source>
        <dbReference type="ARBA" id="ARBA00022798"/>
    </source>
</evidence>
<evidence type="ECO:0000259" key="12">
    <source>
        <dbReference type="Pfam" id="PF03007"/>
    </source>
</evidence>
<feature type="domain" description="O-acyltransferase WSD1 C-terminal" evidence="13">
    <location>
        <begin position="315"/>
        <end position="462"/>
    </location>
</feature>
<dbReference type="GO" id="GO:0051701">
    <property type="term" value="P:biological process involved in interaction with host"/>
    <property type="evidence" value="ECO:0007669"/>
    <property type="project" value="TreeGrafter"/>
</dbReference>
<reference evidence="14" key="1">
    <citation type="submission" date="2020-07" db="EMBL/GenBank/DDBJ databases">
        <authorList>
            <person name="Pettersson B.M.F."/>
            <person name="Behra P.R.K."/>
            <person name="Ramesh M."/>
            <person name="Das S."/>
            <person name="Dasgupta S."/>
            <person name="Kirsebom L.A."/>
        </authorList>
    </citation>
    <scope>NUCLEOTIDE SEQUENCE</scope>
    <source>
        <strain evidence="14">DSM 44615</strain>
    </source>
</reference>
<dbReference type="GO" id="GO:0004144">
    <property type="term" value="F:diacylglycerol O-acyltransferase activity"/>
    <property type="evidence" value="ECO:0007669"/>
    <property type="project" value="UniProtKB-EC"/>
</dbReference>
<reference evidence="14" key="2">
    <citation type="journal article" date="2022" name="BMC Genomics">
        <title>Comparative genome analysis of mycobacteria focusing on tRNA and non-coding RNA.</title>
        <authorList>
            <person name="Behra P.R.K."/>
            <person name="Pettersson B.M.F."/>
            <person name="Ramesh M."/>
            <person name="Das S."/>
            <person name="Dasgupta S."/>
            <person name="Kirsebom L.A."/>
        </authorList>
    </citation>
    <scope>NUCLEOTIDE SEQUENCE</scope>
    <source>
        <strain evidence="14">DSM 44615</strain>
    </source>
</reference>
<dbReference type="NCBIfam" id="TIGR02946">
    <property type="entry name" value="acyl_WS_DGAT"/>
    <property type="match status" value="1"/>
</dbReference>
<dbReference type="GO" id="GO:0071731">
    <property type="term" value="P:response to nitric oxide"/>
    <property type="evidence" value="ECO:0007669"/>
    <property type="project" value="TreeGrafter"/>
</dbReference>
<dbReference type="InterPro" id="IPR045034">
    <property type="entry name" value="O-acyltransferase_WSD1-like"/>
</dbReference>
<evidence type="ECO:0000256" key="9">
    <source>
        <dbReference type="ARBA" id="ARBA00023315"/>
    </source>
</evidence>
<evidence type="ECO:0000256" key="2">
    <source>
        <dbReference type="ARBA" id="ARBA00005189"/>
    </source>
</evidence>
<evidence type="ECO:0000256" key="5">
    <source>
        <dbReference type="ARBA" id="ARBA00022516"/>
    </source>
</evidence>
<dbReference type="InterPro" id="IPR014292">
    <property type="entry name" value="Acyl_transf_WS/DGAT"/>
</dbReference>
<comment type="pathway">
    <text evidence="1 11">Glycerolipid metabolism; triacylglycerol biosynthesis.</text>
</comment>
<dbReference type="Pfam" id="PF03007">
    <property type="entry name" value="WS_DGAT_cat"/>
    <property type="match status" value="1"/>
</dbReference>